<feature type="transmembrane region" description="Helical" evidence="2">
    <location>
        <begin position="97"/>
        <end position="117"/>
    </location>
</feature>
<sequence length="275" mass="31121">MVKFFNRGKKDVAPAPAEPTAPKSDREKILEARRRERAERKEKREQRNKKLSQSKSAEAKKKKSSQPQLTREERDARDSKLGCCYHFSKFLAGAMHFVDFVLGILSLTYGAVIYLGFENPATVVAVACMTYGSVLVLTSCMGVFGFSYKCCKRCGLLWSIYVAPLIITYYFFLIIYFLADGEAFFSYLEEYKEVMYLDDARLAEFTSMMPVVYSVLAGLAVAEMVRFCIVRDVRERLLRFDSASARIASSQTESTRSNLTEPLIGGFSEVESDEA</sequence>
<dbReference type="EMBL" id="JABMIG020000108">
    <property type="protein sequence ID" value="KAL3791892.1"/>
    <property type="molecule type" value="Genomic_DNA"/>
</dbReference>
<protein>
    <recommendedName>
        <fullName evidence="5">Transmembrane protein</fullName>
    </recommendedName>
</protein>
<keyword evidence="2" id="KW-1133">Transmembrane helix</keyword>
<comment type="caution">
    <text evidence="3">The sequence shown here is derived from an EMBL/GenBank/DDBJ whole genome shotgun (WGS) entry which is preliminary data.</text>
</comment>
<keyword evidence="2" id="KW-0812">Transmembrane</keyword>
<evidence type="ECO:0000256" key="2">
    <source>
        <dbReference type="SAM" id="Phobius"/>
    </source>
</evidence>
<proteinExistence type="predicted"/>
<dbReference type="AlphaFoldDB" id="A0ABD3PV73"/>
<evidence type="ECO:0000256" key="1">
    <source>
        <dbReference type="SAM" id="MobiDB-lite"/>
    </source>
</evidence>
<feature type="transmembrane region" description="Helical" evidence="2">
    <location>
        <begin position="211"/>
        <end position="229"/>
    </location>
</feature>
<feature type="transmembrane region" description="Helical" evidence="2">
    <location>
        <begin position="123"/>
        <end position="144"/>
    </location>
</feature>
<keyword evidence="4" id="KW-1185">Reference proteome</keyword>
<evidence type="ECO:0008006" key="5">
    <source>
        <dbReference type="Google" id="ProtNLM"/>
    </source>
</evidence>
<feature type="region of interest" description="Disordered" evidence="1">
    <location>
        <begin position="1"/>
        <end position="74"/>
    </location>
</feature>
<gene>
    <name evidence="3" type="ORF">HJC23_010752</name>
</gene>
<name>A0ABD3PV73_9STRA</name>
<organism evidence="3 4">
    <name type="scientific">Cyclotella cryptica</name>
    <dbReference type="NCBI Taxonomy" id="29204"/>
    <lineage>
        <taxon>Eukaryota</taxon>
        <taxon>Sar</taxon>
        <taxon>Stramenopiles</taxon>
        <taxon>Ochrophyta</taxon>
        <taxon>Bacillariophyta</taxon>
        <taxon>Coscinodiscophyceae</taxon>
        <taxon>Thalassiosirophycidae</taxon>
        <taxon>Stephanodiscales</taxon>
        <taxon>Stephanodiscaceae</taxon>
        <taxon>Cyclotella</taxon>
    </lineage>
</organism>
<feature type="transmembrane region" description="Helical" evidence="2">
    <location>
        <begin position="156"/>
        <end position="179"/>
    </location>
</feature>
<evidence type="ECO:0000313" key="4">
    <source>
        <dbReference type="Proteomes" id="UP001516023"/>
    </source>
</evidence>
<feature type="compositionally biased region" description="Basic and acidic residues" evidence="1">
    <location>
        <begin position="23"/>
        <end position="45"/>
    </location>
</feature>
<keyword evidence="2" id="KW-0472">Membrane</keyword>
<evidence type="ECO:0000313" key="3">
    <source>
        <dbReference type="EMBL" id="KAL3791892.1"/>
    </source>
</evidence>
<dbReference type="Proteomes" id="UP001516023">
    <property type="component" value="Unassembled WGS sequence"/>
</dbReference>
<reference evidence="3 4" key="1">
    <citation type="journal article" date="2020" name="G3 (Bethesda)">
        <title>Improved Reference Genome for Cyclotella cryptica CCMP332, a Model for Cell Wall Morphogenesis, Salinity Adaptation, and Lipid Production in Diatoms (Bacillariophyta).</title>
        <authorList>
            <person name="Roberts W.R."/>
            <person name="Downey K.M."/>
            <person name="Ruck E.C."/>
            <person name="Traller J.C."/>
            <person name="Alverson A.J."/>
        </authorList>
    </citation>
    <scope>NUCLEOTIDE SEQUENCE [LARGE SCALE GENOMIC DNA]</scope>
    <source>
        <strain evidence="3 4">CCMP332</strain>
    </source>
</reference>
<accession>A0ABD3PV73</accession>